<evidence type="ECO:0000313" key="3">
    <source>
        <dbReference type="Proteomes" id="UP000780875"/>
    </source>
</evidence>
<proteinExistence type="predicted"/>
<reference evidence="2 3" key="1">
    <citation type="submission" date="2021-09" db="EMBL/GenBank/DDBJ databases">
        <title>Whole genome sequence of Nocardioides sp. GBK3QG-3.</title>
        <authorList>
            <person name="Tuo L."/>
        </authorList>
    </citation>
    <scope>NUCLEOTIDE SEQUENCE [LARGE SCALE GENOMIC DNA]</scope>
    <source>
        <strain evidence="2 3">GBK3QG-3</strain>
    </source>
</reference>
<sequence>MSKERAQRRAEREREAAVVAAARAAEAERKERRDARVRAVTARLPRSRRGPSGVIAARHRQQTGLLIVAVVVLNVLVWLASGDWAVRAFALLLTLLIAPVVQILLTKK</sequence>
<evidence type="ECO:0000313" key="2">
    <source>
        <dbReference type="EMBL" id="MBZ5736838.1"/>
    </source>
</evidence>
<feature type="transmembrane region" description="Helical" evidence="1">
    <location>
        <begin position="86"/>
        <end position="105"/>
    </location>
</feature>
<name>A0ABS7U790_9ACTN</name>
<evidence type="ECO:0000256" key="1">
    <source>
        <dbReference type="SAM" id="Phobius"/>
    </source>
</evidence>
<evidence type="ECO:0008006" key="4">
    <source>
        <dbReference type="Google" id="ProtNLM"/>
    </source>
</evidence>
<dbReference type="Proteomes" id="UP000780875">
    <property type="component" value="Unassembled WGS sequence"/>
</dbReference>
<accession>A0ABS7U790</accession>
<dbReference type="EMBL" id="JAIQZJ010000001">
    <property type="protein sequence ID" value="MBZ5736838.1"/>
    <property type="molecule type" value="Genomic_DNA"/>
</dbReference>
<dbReference type="RefSeq" id="WP_224121208.1">
    <property type="nucleotide sequence ID" value="NZ_JAIQZJ010000001.1"/>
</dbReference>
<keyword evidence="1" id="KW-1133">Transmembrane helix</keyword>
<comment type="caution">
    <text evidence="2">The sequence shown here is derived from an EMBL/GenBank/DDBJ whole genome shotgun (WGS) entry which is preliminary data.</text>
</comment>
<feature type="transmembrane region" description="Helical" evidence="1">
    <location>
        <begin position="63"/>
        <end position="80"/>
    </location>
</feature>
<gene>
    <name evidence="2" type="ORF">K8U61_01590</name>
</gene>
<keyword evidence="1" id="KW-0812">Transmembrane</keyword>
<protein>
    <recommendedName>
        <fullName evidence="4">DUF3040 domain-containing protein</fullName>
    </recommendedName>
</protein>
<organism evidence="2 3">
    <name type="scientific">Nocardioides mangrovi</name>
    <dbReference type="NCBI Taxonomy" id="2874580"/>
    <lineage>
        <taxon>Bacteria</taxon>
        <taxon>Bacillati</taxon>
        <taxon>Actinomycetota</taxon>
        <taxon>Actinomycetes</taxon>
        <taxon>Propionibacteriales</taxon>
        <taxon>Nocardioidaceae</taxon>
        <taxon>Nocardioides</taxon>
    </lineage>
</organism>
<keyword evidence="1" id="KW-0472">Membrane</keyword>
<keyword evidence="3" id="KW-1185">Reference proteome</keyword>